<sequence>MYLMCSFRFENYFRINKDCFQDVLKEISPKLKSGRRSLALRPEIKLATALRFLAQGSYQTSVGNDFNISITQPTVSVVLKEVLEACEATICCKWIMTEEEKNSAKEYFFTNSGIPGVIGCVDGTHIKIISPGRNDANMCFNRKGFYSLNAMVVCDHKMKIRYFDARYGGSAHDSLVWNVSVMKRLLQERYDAGERNSWLLGDAGYPFEPFLMKAISTANMQRQETLLKEQLDCLKHAFGAYRLGTISNESNFNSKHAKARNIAERTIGLLKTRFRCLLGARELHYSPIKAAVIANVCVALHNKCMDFAEEHLDDIENIIMQERNYQEDVEGAYSTEASQIRNNIRDNLF</sequence>
<organism evidence="9 10">
    <name type="scientific">Musca domestica</name>
    <name type="common">House fly</name>
    <dbReference type="NCBI Taxonomy" id="7370"/>
    <lineage>
        <taxon>Eukaryota</taxon>
        <taxon>Metazoa</taxon>
        <taxon>Ecdysozoa</taxon>
        <taxon>Arthropoda</taxon>
        <taxon>Hexapoda</taxon>
        <taxon>Insecta</taxon>
        <taxon>Pterygota</taxon>
        <taxon>Neoptera</taxon>
        <taxon>Endopterygota</taxon>
        <taxon>Diptera</taxon>
        <taxon>Brachycera</taxon>
        <taxon>Muscomorpha</taxon>
        <taxon>Muscoidea</taxon>
        <taxon>Muscidae</taxon>
        <taxon>Musca</taxon>
    </lineage>
</organism>
<dbReference type="PANTHER" id="PTHR22930:SF289">
    <property type="entry name" value="DDE TNP4 DOMAIN-CONTAINING PROTEIN-RELATED"/>
    <property type="match status" value="1"/>
</dbReference>
<evidence type="ECO:0000259" key="8">
    <source>
        <dbReference type="Pfam" id="PF13359"/>
    </source>
</evidence>
<reference evidence="10" key="1">
    <citation type="submission" date="2025-08" db="UniProtKB">
        <authorList>
            <consortium name="RefSeq"/>
        </authorList>
    </citation>
    <scope>IDENTIFICATION</scope>
    <source>
        <strain evidence="10">Aabys</strain>
        <tissue evidence="10">Whole body</tissue>
    </source>
</reference>
<comment type="cofactor">
    <cofactor evidence="1">
        <name>a divalent metal cation</name>
        <dbReference type="ChEBI" id="CHEBI:60240"/>
    </cofactor>
</comment>
<accession>A0ABM3VEN0</accession>
<keyword evidence="4" id="KW-0540">Nuclease</keyword>
<evidence type="ECO:0000256" key="1">
    <source>
        <dbReference type="ARBA" id="ARBA00001968"/>
    </source>
</evidence>
<protein>
    <submittedName>
        <fullName evidence="10">Nuclease HARBI1</fullName>
    </submittedName>
</protein>
<dbReference type="Pfam" id="PF13359">
    <property type="entry name" value="DDE_Tnp_4"/>
    <property type="match status" value="1"/>
</dbReference>
<gene>
    <name evidence="10" type="primary">LOC109614332</name>
</gene>
<comment type="subcellular location">
    <subcellularLocation>
        <location evidence="2">Nucleus</location>
    </subcellularLocation>
</comment>
<dbReference type="PANTHER" id="PTHR22930">
    <property type="match status" value="1"/>
</dbReference>
<keyword evidence="7" id="KW-0539">Nucleus</keyword>
<keyword evidence="6" id="KW-0378">Hydrolase</keyword>
<evidence type="ECO:0000313" key="9">
    <source>
        <dbReference type="Proteomes" id="UP001652621"/>
    </source>
</evidence>
<keyword evidence="5" id="KW-0479">Metal-binding</keyword>
<evidence type="ECO:0000313" key="10">
    <source>
        <dbReference type="RefSeq" id="XP_058984143.1"/>
    </source>
</evidence>
<dbReference type="RefSeq" id="XP_058984143.1">
    <property type="nucleotide sequence ID" value="XM_059128160.1"/>
</dbReference>
<proteinExistence type="inferred from homology"/>
<comment type="similarity">
    <text evidence="3">Belongs to the HARBI1 family.</text>
</comment>
<feature type="domain" description="DDE Tnp4" evidence="8">
    <location>
        <begin position="121"/>
        <end position="302"/>
    </location>
</feature>
<evidence type="ECO:0000256" key="7">
    <source>
        <dbReference type="ARBA" id="ARBA00023242"/>
    </source>
</evidence>
<dbReference type="InterPro" id="IPR045249">
    <property type="entry name" value="HARBI1-like"/>
</dbReference>
<evidence type="ECO:0000256" key="3">
    <source>
        <dbReference type="ARBA" id="ARBA00006958"/>
    </source>
</evidence>
<dbReference type="Proteomes" id="UP001652621">
    <property type="component" value="Unplaced"/>
</dbReference>
<name>A0ABM3VEN0_MUSDO</name>
<evidence type="ECO:0000256" key="2">
    <source>
        <dbReference type="ARBA" id="ARBA00004123"/>
    </source>
</evidence>
<evidence type="ECO:0000256" key="6">
    <source>
        <dbReference type="ARBA" id="ARBA00022801"/>
    </source>
</evidence>
<keyword evidence="9" id="KW-1185">Reference proteome</keyword>
<evidence type="ECO:0000256" key="4">
    <source>
        <dbReference type="ARBA" id="ARBA00022722"/>
    </source>
</evidence>
<evidence type="ECO:0000256" key="5">
    <source>
        <dbReference type="ARBA" id="ARBA00022723"/>
    </source>
</evidence>
<dbReference type="InterPro" id="IPR027806">
    <property type="entry name" value="HARBI1_dom"/>
</dbReference>
<dbReference type="GeneID" id="109614332"/>